<evidence type="ECO:0000313" key="3">
    <source>
        <dbReference type="Proteomes" id="UP000195402"/>
    </source>
</evidence>
<dbReference type="SUPFAM" id="SSF53474">
    <property type="entry name" value="alpha/beta-Hydrolases"/>
    <property type="match status" value="1"/>
</dbReference>
<name>A0A200QDU2_MACCD</name>
<dbReference type="OrthoDB" id="443318at2759"/>
<dbReference type="EMBL" id="MVGT01002319">
    <property type="protein sequence ID" value="OVA08623.1"/>
    <property type="molecule type" value="Genomic_DNA"/>
</dbReference>
<dbReference type="PANTHER" id="PTHR11802">
    <property type="entry name" value="SERINE PROTEASE FAMILY S10 SERINE CARBOXYPEPTIDASE"/>
    <property type="match status" value="1"/>
</dbReference>
<dbReference type="AlphaFoldDB" id="A0A200QDU2"/>
<dbReference type="GO" id="GO:0019748">
    <property type="term" value="P:secondary metabolic process"/>
    <property type="evidence" value="ECO:0007669"/>
    <property type="project" value="TreeGrafter"/>
</dbReference>
<dbReference type="Gene3D" id="3.40.50.1820">
    <property type="entry name" value="alpha/beta hydrolase"/>
    <property type="match status" value="1"/>
</dbReference>
<evidence type="ECO:0000313" key="2">
    <source>
        <dbReference type="EMBL" id="OVA08623.1"/>
    </source>
</evidence>
<dbReference type="GO" id="GO:0006508">
    <property type="term" value="P:proteolysis"/>
    <property type="evidence" value="ECO:0007669"/>
    <property type="project" value="InterPro"/>
</dbReference>
<protein>
    <submittedName>
        <fullName evidence="2">Peptidase S10</fullName>
    </submittedName>
</protein>
<evidence type="ECO:0000256" key="1">
    <source>
        <dbReference type="ARBA" id="ARBA00009431"/>
    </source>
</evidence>
<dbReference type="InterPro" id="IPR001563">
    <property type="entry name" value="Peptidase_S10"/>
</dbReference>
<comment type="caution">
    <text evidence="2">The sequence shown here is derived from an EMBL/GenBank/DDBJ whole genome shotgun (WGS) entry which is preliminary data.</text>
</comment>
<proteinExistence type="inferred from homology"/>
<gene>
    <name evidence="2" type="ORF">BVC80_8517g10</name>
</gene>
<dbReference type="OMA" id="PNEYNGS"/>
<keyword evidence="3" id="KW-1185">Reference proteome</keyword>
<comment type="similarity">
    <text evidence="1">Belongs to the peptidase S10 family.</text>
</comment>
<dbReference type="PANTHER" id="PTHR11802:SF29">
    <property type="entry name" value="SERINE CARBOXYPEPTIDASE-LIKE 19"/>
    <property type="match status" value="1"/>
</dbReference>
<sequence>MMHHIRRFSYSNIIANIIFLDAPVDTGFSYSKSSQGSKMGDIESAQNSYEFLRKWLIEEHPEFQSNPLYIGGDSYSGKIIPIIVQDLINDIEAGKYPFLNFKGYLIGNPVTDGQLENNAEVLFAHGLGLISYELYESMKENCKGNNYVNLDLTNVNCSKDREVYEKCISGINVLQILEPFCPFIASQKQKQMFGYRRSPSKMREFFAVEPLSPRCRSYGYLLSQYWANDDRVRKALHIRKGTVENWIRCNYDLPYEYEVKSSIGYHRNLSTKGYRSLIYSGDHDMWVSHISTEAWIRSLDLSIANDWRPWLVSGQIAGYTRTYSNGMTYATVKGGGHTAPEYRPEECFAMFERWISHNPL</sequence>
<dbReference type="InParanoid" id="A0A200QDU2"/>
<accession>A0A200QDU2</accession>
<dbReference type="GO" id="GO:0004185">
    <property type="term" value="F:serine-type carboxypeptidase activity"/>
    <property type="evidence" value="ECO:0007669"/>
    <property type="project" value="InterPro"/>
</dbReference>
<dbReference type="InterPro" id="IPR029058">
    <property type="entry name" value="AB_hydrolase_fold"/>
</dbReference>
<dbReference type="GO" id="GO:0016747">
    <property type="term" value="F:acyltransferase activity, transferring groups other than amino-acyl groups"/>
    <property type="evidence" value="ECO:0007669"/>
    <property type="project" value="TreeGrafter"/>
</dbReference>
<dbReference type="PRINTS" id="PR00724">
    <property type="entry name" value="CRBOXYPTASEC"/>
</dbReference>
<organism evidence="2 3">
    <name type="scientific">Macleaya cordata</name>
    <name type="common">Five-seeded plume-poppy</name>
    <name type="synonym">Bocconia cordata</name>
    <dbReference type="NCBI Taxonomy" id="56857"/>
    <lineage>
        <taxon>Eukaryota</taxon>
        <taxon>Viridiplantae</taxon>
        <taxon>Streptophyta</taxon>
        <taxon>Embryophyta</taxon>
        <taxon>Tracheophyta</taxon>
        <taxon>Spermatophyta</taxon>
        <taxon>Magnoliopsida</taxon>
        <taxon>Ranunculales</taxon>
        <taxon>Papaveraceae</taxon>
        <taxon>Papaveroideae</taxon>
        <taxon>Macleaya</taxon>
    </lineage>
</organism>
<reference evidence="2 3" key="1">
    <citation type="journal article" date="2017" name="Mol. Plant">
        <title>The Genome of Medicinal Plant Macleaya cordata Provides New Insights into Benzylisoquinoline Alkaloids Metabolism.</title>
        <authorList>
            <person name="Liu X."/>
            <person name="Liu Y."/>
            <person name="Huang P."/>
            <person name="Ma Y."/>
            <person name="Qing Z."/>
            <person name="Tang Q."/>
            <person name="Cao H."/>
            <person name="Cheng P."/>
            <person name="Zheng Y."/>
            <person name="Yuan Z."/>
            <person name="Zhou Y."/>
            <person name="Liu J."/>
            <person name="Tang Z."/>
            <person name="Zhuo Y."/>
            <person name="Zhang Y."/>
            <person name="Yu L."/>
            <person name="Huang J."/>
            <person name="Yang P."/>
            <person name="Peng Q."/>
            <person name="Zhang J."/>
            <person name="Jiang W."/>
            <person name="Zhang Z."/>
            <person name="Lin K."/>
            <person name="Ro D.K."/>
            <person name="Chen X."/>
            <person name="Xiong X."/>
            <person name="Shang Y."/>
            <person name="Huang S."/>
            <person name="Zeng J."/>
        </authorList>
    </citation>
    <scope>NUCLEOTIDE SEQUENCE [LARGE SCALE GENOMIC DNA]</scope>
    <source>
        <strain evidence="3">cv. BLH2017</strain>
        <tissue evidence="2">Root</tissue>
    </source>
</reference>
<dbReference type="Proteomes" id="UP000195402">
    <property type="component" value="Unassembled WGS sequence"/>
</dbReference>
<dbReference type="Pfam" id="PF00450">
    <property type="entry name" value="Peptidase_S10"/>
    <property type="match status" value="1"/>
</dbReference>